<accession>A0A1A7Y5J0</accession>
<reference evidence="1" key="1">
    <citation type="submission" date="2016-05" db="EMBL/GenBank/DDBJ databases">
        <authorList>
            <person name="Lavstsen T."/>
            <person name="Jespersen J.S."/>
        </authorList>
    </citation>
    <scope>NUCLEOTIDE SEQUENCE</scope>
    <source>
        <tissue evidence="1">Brain</tissue>
    </source>
</reference>
<sequence>TRSHAAAVYVDNQMDLLFESVVVDAHRTKYLCLNLCAQFQRSERQHAVSMHRSRFKKST</sequence>
<evidence type="ECO:0000313" key="1">
    <source>
        <dbReference type="EMBL" id="SBP25364.1"/>
    </source>
</evidence>
<proteinExistence type="predicted"/>
<name>A0A1A7Y5J0_9TELE</name>
<organism evidence="1">
    <name type="scientific">Iconisemion striatum</name>
    <dbReference type="NCBI Taxonomy" id="60296"/>
    <lineage>
        <taxon>Eukaryota</taxon>
        <taxon>Metazoa</taxon>
        <taxon>Chordata</taxon>
        <taxon>Craniata</taxon>
        <taxon>Vertebrata</taxon>
        <taxon>Euteleostomi</taxon>
        <taxon>Actinopterygii</taxon>
        <taxon>Neopterygii</taxon>
        <taxon>Teleostei</taxon>
        <taxon>Neoteleostei</taxon>
        <taxon>Acanthomorphata</taxon>
        <taxon>Ovalentaria</taxon>
        <taxon>Atherinomorphae</taxon>
        <taxon>Cyprinodontiformes</taxon>
        <taxon>Nothobranchiidae</taxon>
        <taxon>Iconisemion</taxon>
    </lineage>
</organism>
<feature type="non-terminal residue" evidence="1">
    <location>
        <position position="1"/>
    </location>
</feature>
<reference evidence="1" key="2">
    <citation type="submission" date="2016-06" db="EMBL/GenBank/DDBJ databases">
        <title>The genome of a short-lived fish provides insights into sex chromosome evolution and the genetic control of aging.</title>
        <authorList>
            <person name="Reichwald K."/>
            <person name="Felder M."/>
            <person name="Petzold A."/>
            <person name="Koch P."/>
            <person name="Groth M."/>
            <person name="Platzer M."/>
        </authorList>
    </citation>
    <scope>NUCLEOTIDE SEQUENCE</scope>
    <source>
        <tissue evidence="1">Brain</tissue>
    </source>
</reference>
<gene>
    <name evidence="1" type="primary">CU570881.1</name>
</gene>
<protein>
    <submittedName>
        <fullName evidence="1">Uncharacterized protein</fullName>
    </submittedName>
</protein>
<dbReference type="EMBL" id="HADX01003132">
    <property type="protein sequence ID" value="SBP25364.1"/>
    <property type="molecule type" value="Transcribed_RNA"/>
</dbReference>
<dbReference type="AlphaFoldDB" id="A0A1A7Y5J0"/>